<gene>
    <name evidence="2" type="ORF">QR46_2188</name>
</gene>
<name>A0A132NUQ4_GIAIN</name>
<dbReference type="EMBL" id="JXTI01000055">
    <property type="protein sequence ID" value="KWX13790.1"/>
    <property type="molecule type" value="Genomic_DNA"/>
</dbReference>
<protein>
    <submittedName>
        <fullName evidence="2">Uncharacterized protein</fullName>
    </submittedName>
</protein>
<evidence type="ECO:0000313" key="2">
    <source>
        <dbReference type="EMBL" id="KWX13790.1"/>
    </source>
</evidence>
<dbReference type="InterPro" id="IPR051291">
    <property type="entry name" value="CIMAP"/>
</dbReference>
<accession>A0A132NUQ4</accession>
<dbReference type="AlphaFoldDB" id="A0A132NUQ4"/>
<evidence type="ECO:0000313" key="3">
    <source>
        <dbReference type="Proteomes" id="UP000070089"/>
    </source>
</evidence>
<feature type="region of interest" description="Disordered" evidence="1">
    <location>
        <begin position="187"/>
        <end position="208"/>
    </location>
</feature>
<feature type="compositionally biased region" description="Polar residues" evidence="1">
    <location>
        <begin position="193"/>
        <end position="208"/>
    </location>
</feature>
<evidence type="ECO:0000256" key="1">
    <source>
        <dbReference type="SAM" id="MobiDB-lite"/>
    </source>
</evidence>
<proteinExistence type="predicted"/>
<dbReference type="Pfam" id="PF07004">
    <property type="entry name" value="SHIPPO-rpt"/>
    <property type="match status" value="3"/>
</dbReference>
<dbReference type="Proteomes" id="UP000070089">
    <property type="component" value="Unassembled WGS sequence"/>
</dbReference>
<sequence>MCTCFSNIKSFTPGPGSYEATPFSVYKPRTPAVHICKRLKSGKRDGPGPGSYDFNELSSSFLSGIQNHNSSHQLTKAQLTRAHMSDFGGSQLETLSADSSYLSSTMSRSATPILIYSEDMQTTTQADLNRSSTHTRAPSHSFGVCGRSLGGPFDVSYAMELSNIGPKYNPRTSLTKATSPALHIGSRLPDLSARSSTPGPGSYSLDQSPDFSVQSRADIIRRRSLLASRSKSQINGAVGPNFGRSTFEAQKRKLQSSCTPPSSTLLPSIRGPAFSLSSRTPLRIFGQY</sequence>
<dbReference type="PANTHER" id="PTHR21580">
    <property type="entry name" value="SHIPPO-1-RELATED"/>
    <property type="match status" value="1"/>
</dbReference>
<dbReference type="VEuPathDB" id="GiardiaDB:QR46_2188"/>
<comment type="caution">
    <text evidence="2">The sequence shown here is derived from an EMBL/GenBank/DDBJ whole genome shotgun (WGS) entry which is preliminary data.</text>
</comment>
<reference evidence="2 3" key="1">
    <citation type="journal article" date="2015" name="Mol. Biochem. Parasitol.">
        <title>Identification of polymorphic genes for use in assemblage B genotyping assays through comparative genomics of multiple assemblage B Giardia duodenalis isolates.</title>
        <authorList>
            <person name="Wielinga C."/>
            <person name="Thompson R.C."/>
            <person name="Monis P."/>
            <person name="Ryan U."/>
        </authorList>
    </citation>
    <scope>NUCLEOTIDE SEQUENCE [LARGE SCALE GENOMIC DNA]</scope>
    <source>
        <strain evidence="2 3">BAH15c1</strain>
    </source>
</reference>
<dbReference type="OrthoDB" id="10255695at2759"/>
<organism evidence="2 3">
    <name type="scientific">Giardia duodenalis assemblage B</name>
    <dbReference type="NCBI Taxonomy" id="1394984"/>
    <lineage>
        <taxon>Eukaryota</taxon>
        <taxon>Metamonada</taxon>
        <taxon>Diplomonadida</taxon>
        <taxon>Hexamitidae</taxon>
        <taxon>Giardiinae</taxon>
        <taxon>Giardia</taxon>
    </lineage>
</organism>
<dbReference type="InterPro" id="IPR010736">
    <property type="entry name" value="SHIPPO-rpt"/>
</dbReference>